<dbReference type="InterPro" id="IPR032466">
    <property type="entry name" value="Metal_Hydrolase"/>
</dbReference>
<dbReference type="Gene3D" id="3.20.20.140">
    <property type="entry name" value="Metal-dependent hydrolases"/>
    <property type="match status" value="1"/>
</dbReference>
<proteinExistence type="predicted"/>
<organism evidence="2">
    <name type="scientific">freshwater metagenome</name>
    <dbReference type="NCBI Taxonomy" id="449393"/>
    <lineage>
        <taxon>unclassified sequences</taxon>
        <taxon>metagenomes</taxon>
        <taxon>ecological metagenomes</taxon>
    </lineage>
</organism>
<dbReference type="InterPro" id="IPR033932">
    <property type="entry name" value="YtcJ-like"/>
</dbReference>
<protein>
    <submittedName>
        <fullName evidence="2">Unannotated protein</fullName>
    </submittedName>
</protein>
<dbReference type="AlphaFoldDB" id="A0A6J6RY72"/>
<dbReference type="Pfam" id="PF07969">
    <property type="entry name" value="Amidohydro_3"/>
    <property type="match status" value="1"/>
</dbReference>
<dbReference type="SUPFAM" id="SSF51338">
    <property type="entry name" value="Composite domain of metallo-dependent hydrolases"/>
    <property type="match status" value="1"/>
</dbReference>
<dbReference type="InterPro" id="IPR013108">
    <property type="entry name" value="Amidohydro_3"/>
</dbReference>
<feature type="domain" description="Amidohydrolase 3" evidence="1">
    <location>
        <begin position="42"/>
        <end position="527"/>
    </location>
</feature>
<dbReference type="CDD" id="cd01300">
    <property type="entry name" value="YtcJ_like"/>
    <property type="match status" value="1"/>
</dbReference>
<evidence type="ECO:0000313" key="2">
    <source>
        <dbReference type="EMBL" id="CAB4727416.1"/>
    </source>
</evidence>
<reference evidence="2" key="1">
    <citation type="submission" date="2020-05" db="EMBL/GenBank/DDBJ databases">
        <authorList>
            <person name="Chiriac C."/>
            <person name="Salcher M."/>
            <person name="Ghai R."/>
            <person name="Kavagutti S V."/>
        </authorList>
    </citation>
    <scope>NUCLEOTIDE SEQUENCE</scope>
</reference>
<dbReference type="GO" id="GO:0016810">
    <property type="term" value="F:hydrolase activity, acting on carbon-nitrogen (but not peptide) bonds"/>
    <property type="evidence" value="ECO:0007669"/>
    <property type="project" value="InterPro"/>
</dbReference>
<dbReference type="EMBL" id="CAEZYI010000091">
    <property type="protein sequence ID" value="CAB4727416.1"/>
    <property type="molecule type" value="Genomic_DNA"/>
</dbReference>
<name>A0A6J6RY72_9ZZZZ</name>
<sequence>MRTLFHNARFWSGTEELVESILVENDRIVDINSTELNSDTSVDLGGAFVMPAFIDGHAHPIFGGREAAGPKINGLNSVEEIIAEVARYAHENKEEPWIIGGAYEAAIIEAGDFDAHWLDEAVDDRPVVLHAVDHHTIWVNTRALELAGLNENTVDPVGGSLSRRENGQPKGTLREPSAMALILELAPPATIDSDIAAIKRACDSYLSVGVTAATDAWVEKDMARAYMQAARTGDLSISMNLAFLATPLTWKEHLEEFKQLRAECKNLSNPDLIMANTIKFLGDGALSAGTAALVEPYEDAPESSGIMIWKTSTLIEAIKAFDLQKFQVHIHAIGDAAVKQAFEAIEVMIHENPLWDRRPVIAHSQLICDEDLHRFKELGVIANIQPLWCYLDPMNKDLILPRIGQIRNNLQYRLRTLIDHGATIAFGSDWPVTSNVPLLGLTVPIHRSNPLDPSTSSWEISEALLMQEALTFYTRNAAYQMFREDERGTLEVGKKADFLVLASNPFLTDPHDVSKIKINAVYQNGRVHL</sequence>
<dbReference type="SUPFAM" id="SSF51556">
    <property type="entry name" value="Metallo-dependent hydrolases"/>
    <property type="match status" value="1"/>
</dbReference>
<dbReference type="InterPro" id="IPR011059">
    <property type="entry name" value="Metal-dep_hydrolase_composite"/>
</dbReference>
<accession>A0A6J6RY72</accession>
<dbReference type="Gene3D" id="3.10.310.70">
    <property type="match status" value="1"/>
</dbReference>
<dbReference type="PANTHER" id="PTHR22642">
    <property type="entry name" value="IMIDAZOLONEPROPIONASE"/>
    <property type="match status" value="1"/>
</dbReference>
<gene>
    <name evidence="2" type="ORF">UFOPK2662_01147</name>
</gene>
<dbReference type="Gene3D" id="2.30.40.10">
    <property type="entry name" value="Urease, subunit C, domain 1"/>
    <property type="match status" value="1"/>
</dbReference>
<dbReference type="PANTHER" id="PTHR22642:SF2">
    <property type="entry name" value="PROTEIN LONG AFTER FAR-RED 3"/>
    <property type="match status" value="1"/>
</dbReference>
<evidence type="ECO:0000259" key="1">
    <source>
        <dbReference type="Pfam" id="PF07969"/>
    </source>
</evidence>